<evidence type="ECO:0000313" key="2">
    <source>
        <dbReference type="EMBL" id="NHZ38575.1"/>
    </source>
</evidence>
<feature type="domain" description="YqaJ viral recombinase" evidence="1">
    <location>
        <begin position="27"/>
        <end position="169"/>
    </location>
</feature>
<dbReference type="Gene3D" id="3.90.320.10">
    <property type="match status" value="1"/>
</dbReference>
<dbReference type="PANTHER" id="PTHR46609:SF6">
    <property type="entry name" value="EXONUCLEASE, PHAGE-TYPE_RECB, C-TERMINAL DOMAIN-CONTAINING PROTEIN-RELATED"/>
    <property type="match status" value="1"/>
</dbReference>
<dbReference type="SUPFAM" id="SSF52980">
    <property type="entry name" value="Restriction endonuclease-like"/>
    <property type="match status" value="1"/>
</dbReference>
<dbReference type="Proteomes" id="UP000819052">
    <property type="component" value="Unassembled WGS sequence"/>
</dbReference>
<dbReference type="PANTHER" id="PTHR46609">
    <property type="entry name" value="EXONUCLEASE, PHAGE-TYPE/RECB, C-TERMINAL DOMAIN-CONTAINING PROTEIN"/>
    <property type="match status" value="1"/>
</dbReference>
<dbReference type="InterPro" id="IPR019080">
    <property type="entry name" value="YqaJ_viral_recombinase"/>
</dbReference>
<keyword evidence="3" id="KW-1185">Reference proteome</keyword>
<reference evidence="2 3" key="1">
    <citation type="submission" date="2019-09" db="EMBL/GenBank/DDBJ databases">
        <title>Taxonomy of Antarctic Massilia spp.: description of Massilia rubra sp. nov., Massilia aquatica sp. nov., Massilia mucilaginosa sp. nov., Massilia frigida sp. nov. isolated from streams, lakes and regoliths.</title>
        <authorList>
            <person name="Holochova P."/>
            <person name="Sedlacek I."/>
            <person name="Kralova S."/>
            <person name="Maslanova I."/>
            <person name="Busse H.-J."/>
            <person name="Stankova E."/>
            <person name="Vrbovska V."/>
            <person name="Kovarovic V."/>
            <person name="Bartak M."/>
            <person name="Svec P."/>
            <person name="Pantucek R."/>
        </authorList>
    </citation>
    <scope>NUCLEOTIDE SEQUENCE [LARGE SCALE GENOMIC DNA]</scope>
    <source>
        <strain evidence="2 3">CCM 8693</strain>
    </source>
</reference>
<dbReference type="NCBIfam" id="TIGR03033">
    <property type="entry name" value="phage_rel_nuc"/>
    <property type="match status" value="1"/>
</dbReference>
<evidence type="ECO:0000259" key="1">
    <source>
        <dbReference type="Pfam" id="PF09588"/>
    </source>
</evidence>
<dbReference type="InterPro" id="IPR011335">
    <property type="entry name" value="Restrct_endonuc-II-like"/>
</dbReference>
<dbReference type="RefSeq" id="WP_167073490.1">
    <property type="nucleotide sequence ID" value="NZ_VVIW01000001.1"/>
</dbReference>
<dbReference type="InterPro" id="IPR017482">
    <property type="entry name" value="Lambda-type_endonuclease"/>
</dbReference>
<evidence type="ECO:0000313" key="3">
    <source>
        <dbReference type="Proteomes" id="UP000819052"/>
    </source>
</evidence>
<sequence length="333" mass="37102">MNIATAVEKSRSPALRLVSTKDLSRNDWLNVRKGGIGSSDAAAAVGLNPYQSQLELWMIKTSRDAKLPKVDPNDETSPMYWGSLLEPIVAAHYTKRTGNKVRRINSVLQHPDSDRRWMLANLDYVIVNGGDAQILECKTAGEFGARLWKDGVPEYVQLQVQHQLAVTNKIAADVCVLICGQEIRVHRIERDDALINRLIELEQKFWMYVETDTPPPADGSESAATALKCLYPSDSGNTLDFVGDTEMSSTFSDLVAIRADIEAREKLEAELKQRIQQRMGDASRAKFGTGTVSWKRSKDGLILDVIALMKDQPALLSTYPLIRAGTRRFLINT</sequence>
<proteinExistence type="predicted"/>
<comment type="caution">
    <text evidence="2">The sequence shown here is derived from an EMBL/GenBank/DDBJ whole genome shotgun (WGS) entry which is preliminary data.</text>
</comment>
<accession>A0ABX0M0F0</accession>
<organism evidence="2 3">
    <name type="scientific">Massilia aquatica</name>
    <dbReference type="NCBI Taxonomy" id="2609000"/>
    <lineage>
        <taxon>Bacteria</taxon>
        <taxon>Pseudomonadati</taxon>
        <taxon>Pseudomonadota</taxon>
        <taxon>Betaproteobacteria</taxon>
        <taxon>Burkholderiales</taxon>
        <taxon>Oxalobacteraceae</taxon>
        <taxon>Telluria group</taxon>
        <taxon>Massilia</taxon>
    </lineage>
</organism>
<protein>
    <submittedName>
        <fullName evidence="2">YqaJ viral recombinase family protein</fullName>
    </submittedName>
</protein>
<dbReference type="InterPro" id="IPR011604">
    <property type="entry name" value="PDDEXK-like_dom_sf"/>
</dbReference>
<name>A0ABX0M0F0_9BURK</name>
<dbReference type="InterPro" id="IPR051703">
    <property type="entry name" value="NF-kappa-B_Signaling_Reg"/>
</dbReference>
<dbReference type="Pfam" id="PF09588">
    <property type="entry name" value="YqaJ"/>
    <property type="match status" value="1"/>
</dbReference>
<gene>
    <name evidence="2" type="ORF">F1609_00115</name>
</gene>
<dbReference type="EMBL" id="VVIW01000001">
    <property type="protein sequence ID" value="NHZ38575.1"/>
    <property type="molecule type" value="Genomic_DNA"/>
</dbReference>